<evidence type="ECO:0000313" key="2">
    <source>
        <dbReference type="Proteomes" id="UP000054624"/>
    </source>
</evidence>
<evidence type="ECO:0000313" key="1">
    <source>
        <dbReference type="EMBL" id="SAK48500.1"/>
    </source>
</evidence>
<reference evidence="2" key="1">
    <citation type="submission" date="2016-01" db="EMBL/GenBank/DDBJ databases">
        <authorList>
            <person name="Peeters Charlotte."/>
        </authorList>
    </citation>
    <scope>NUCLEOTIDE SEQUENCE [LARGE SCALE GENOMIC DNA]</scope>
</reference>
<dbReference type="RefSeq" id="WP_061159186.1">
    <property type="nucleotide sequence ID" value="NZ_FCOI02000003.1"/>
</dbReference>
<protein>
    <submittedName>
        <fullName evidence="1">Uncharacterized protein</fullName>
    </submittedName>
</protein>
<sequence>MDALTDHNAVGFGLEAATLADLWHRRASLSEIEIGQIYKMVRTALRCYYPSELRGLPEDKEELISQFFFSRVLRLDFEQRPSHASPESAPSTAHALCAYFRRFLIDCLRSASLQRNLSIEIDGVQAEVDARPHGPDDPIEAALSEFGLNEARVRVLARAFVAALDEPDRIVLAGGLGVCGERKGGLKGVASEHDVPSYHYRARKLGVTMKKDATPASFATTRIGRWMEETLGIEVAPENRDAILIVLNLLALEAHE</sequence>
<proteinExistence type="predicted"/>
<organism evidence="1 2">
    <name type="scientific">Caballeronia temeraria</name>
    <dbReference type="NCBI Taxonomy" id="1777137"/>
    <lineage>
        <taxon>Bacteria</taxon>
        <taxon>Pseudomonadati</taxon>
        <taxon>Pseudomonadota</taxon>
        <taxon>Betaproteobacteria</taxon>
        <taxon>Burkholderiales</taxon>
        <taxon>Burkholderiaceae</taxon>
        <taxon>Caballeronia</taxon>
    </lineage>
</organism>
<dbReference type="OrthoDB" id="8855365at2"/>
<dbReference type="EMBL" id="FCOI02000003">
    <property type="protein sequence ID" value="SAK48500.1"/>
    <property type="molecule type" value="Genomic_DNA"/>
</dbReference>
<keyword evidence="2" id="KW-1185">Reference proteome</keyword>
<gene>
    <name evidence="1" type="ORF">AWB76_01209</name>
</gene>
<dbReference type="AlphaFoldDB" id="A0A157ZSN3"/>
<accession>A0A157ZSN3</accession>
<name>A0A157ZSN3_9BURK</name>
<dbReference type="Proteomes" id="UP000054624">
    <property type="component" value="Unassembled WGS sequence"/>
</dbReference>